<evidence type="ECO:0000313" key="3">
    <source>
        <dbReference type="Proteomes" id="UP000185696"/>
    </source>
</evidence>
<dbReference type="CDD" id="cd00093">
    <property type="entry name" value="HTH_XRE"/>
    <property type="match status" value="1"/>
</dbReference>
<dbReference type="SMART" id="SM00530">
    <property type="entry name" value="HTH_XRE"/>
    <property type="match status" value="1"/>
</dbReference>
<dbReference type="GO" id="GO:0003677">
    <property type="term" value="F:DNA binding"/>
    <property type="evidence" value="ECO:0007669"/>
    <property type="project" value="InterPro"/>
</dbReference>
<comment type="caution">
    <text evidence="2">The sequence shown here is derived from an EMBL/GenBank/DDBJ whole genome shotgun (WGS) entry which is preliminary data.</text>
</comment>
<dbReference type="InterPro" id="IPR001387">
    <property type="entry name" value="Cro/C1-type_HTH"/>
</dbReference>
<dbReference type="Gene3D" id="1.10.260.40">
    <property type="entry name" value="lambda repressor-like DNA-binding domains"/>
    <property type="match status" value="1"/>
</dbReference>
<evidence type="ECO:0000259" key="1">
    <source>
        <dbReference type="PROSITE" id="PS50943"/>
    </source>
</evidence>
<organism evidence="2 3">
    <name type="scientific">Actinophytocola xinjiangensis</name>
    <dbReference type="NCBI Taxonomy" id="485602"/>
    <lineage>
        <taxon>Bacteria</taxon>
        <taxon>Bacillati</taxon>
        <taxon>Actinomycetota</taxon>
        <taxon>Actinomycetes</taxon>
        <taxon>Pseudonocardiales</taxon>
        <taxon>Pseudonocardiaceae</taxon>
    </lineage>
</organism>
<evidence type="ECO:0000313" key="2">
    <source>
        <dbReference type="EMBL" id="OLF13948.1"/>
    </source>
</evidence>
<dbReference type="AlphaFoldDB" id="A0A7Z0WS96"/>
<sequence length="76" mass="8677">MAHRVDDSLVSAEFGRRLRASRRRRGLSQRTAAELVGLSQGFLSMVENGKRRLNRHRDIIALAELLDVDPRSFSEE</sequence>
<gene>
    <name evidence="2" type="ORF">BLA60_01830</name>
</gene>
<name>A0A7Z0WS96_9PSEU</name>
<protein>
    <recommendedName>
        <fullName evidence="1">HTH cro/C1-type domain-containing protein</fullName>
    </recommendedName>
</protein>
<reference evidence="2 3" key="1">
    <citation type="submission" date="2016-12" db="EMBL/GenBank/DDBJ databases">
        <title>The draft genome sequence of Actinophytocola xinjiangensis.</title>
        <authorList>
            <person name="Wang W."/>
            <person name="Yuan L."/>
        </authorList>
    </citation>
    <scope>NUCLEOTIDE SEQUENCE [LARGE SCALE GENOMIC DNA]</scope>
    <source>
        <strain evidence="2 3">CGMCC 4.4663</strain>
    </source>
</reference>
<dbReference type="Pfam" id="PF13560">
    <property type="entry name" value="HTH_31"/>
    <property type="match status" value="1"/>
</dbReference>
<dbReference type="SUPFAM" id="SSF47413">
    <property type="entry name" value="lambda repressor-like DNA-binding domains"/>
    <property type="match status" value="1"/>
</dbReference>
<dbReference type="EMBL" id="MSIF01000001">
    <property type="protein sequence ID" value="OLF13948.1"/>
    <property type="molecule type" value="Genomic_DNA"/>
</dbReference>
<keyword evidence="3" id="KW-1185">Reference proteome</keyword>
<feature type="domain" description="HTH cro/C1-type" evidence="1">
    <location>
        <begin position="18"/>
        <end position="73"/>
    </location>
</feature>
<dbReference type="InterPro" id="IPR010982">
    <property type="entry name" value="Lambda_DNA-bd_dom_sf"/>
</dbReference>
<dbReference type="PROSITE" id="PS50943">
    <property type="entry name" value="HTH_CROC1"/>
    <property type="match status" value="1"/>
</dbReference>
<accession>A0A7Z0WS96</accession>
<dbReference type="Proteomes" id="UP000185696">
    <property type="component" value="Unassembled WGS sequence"/>
</dbReference>
<proteinExistence type="predicted"/>